<dbReference type="InterPro" id="IPR012347">
    <property type="entry name" value="Ferritin-like"/>
</dbReference>
<evidence type="ECO:0008006" key="2">
    <source>
        <dbReference type="Google" id="ProtNLM"/>
    </source>
</evidence>
<reference evidence="1" key="1">
    <citation type="submission" date="2018-06" db="EMBL/GenBank/DDBJ databases">
        <authorList>
            <person name="Zhirakovskaya E."/>
        </authorList>
    </citation>
    <scope>NUCLEOTIDE SEQUENCE</scope>
</reference>
<proteinExistence type="predicted"/>
<dbReference type="Gene3D" id="1.20.1260.10">
    <property type="match status" value="1"/>
</dbReference>
<sequence length="88" mass="10217">MSEDKQPVELKLLSILEEAIEEEKMSAARYRHGFKLSRDPVLKKMFEKLEADEIVHEKVLKERYYEIKKRLGLKIIGDSNQGSQPAGE</sequence>
<accession>A0A3B1CMH5</accession>
<dbReference type="SUPFAM" id="SSF47240">
    <property type="entry name" value="Ferritin-like"/>
    <property type="match status" value="1"/>
</dbReference>
<protein>
    <recommendedName>
        <fullName evidence="2">Rubrerythrin diiron-binding domain-containing protein</fullName>
    </recommendedName>
</protein>
<dbReference type="EMBL" id="UOGB01000320">
    <property type="protein sequence ID" value="VAX25168.1"/>
    <property type="molecule type" value="Genomic_DNA"/>
</dbReference>
<dbReference type="AlphaFoldDB" id="A0A3B1CMH5"/>
<dbReference type="InterPro" id="IPR009078">
    <property type="entry name" value="Ferritin-like_SF"/>
</dbReference>
<evidence type="ECO:0000313" key="1">
    <source>
        <dbReference type="EMBL" id="VAX25168.1"/>
    </source>
</evidence>
<dbReference type="CDD" id="cd00657">
    <property type="entry name" value="Ferritin_like"/>
    <property type="match status" value="1"/>
</dbReference>
<name>A0A3B1CMH5_9ZZZZ</name>
<organism evidence="1">
    <name type="scientific">hydrothermal vent metagenome</name>
    <dbReference type="NCBI Taxonomy" id="652676"/>
    <lineage>
        <taxon>unclassified sequences</taxon>
        <taxon>metagenomes</taxon>
        <taxon>ecological metagenomes</taxon>
    </lineage>
</organism>
<gene>
    <name evidence="1" type="ORF">MNBD_NITROSPINAE03-1189</name>
</gene>